<dbReference type="InterPro" id="IPR018076">
    <property type="entry name" value="T2SS_GspF_dom"/>
</dbReference>
<evidence type="ECO:0000256" key="3">
    <source>
        <dbReference type="ARBA" id="ARBA00022475"/>
    </source>
</evidence>
<keyword evidence="6 7" id="KW-0472">Membrane</keyword>
<dbReference type="PANTHER" id="PTHR30012:SF0">
    <property type="entry name" value="TYPE II SECRETION SYSTEM PROTEIN F-RELATED"/>
    <property type="match status" value="1"/>
</dbReference>
<evidence type="ECO:0000256" key="6">
    <source>
        <dbReference type="ARBA" id="ARBA00023136"/>
    </source>
</evidence>
<dbReference type="Proteomes" id="UP001500840">
    <property type="component" value="Unassembled WGS sequence"/>
</dbReference>
<feature type="transmembrane region" description="Helical" evidence="7">
    <location>
        <begin position="133"/>
        <end position="156"/>
    </location>
</feature>
<dbReference type="RefSeq" id="WP_345322347.1">
    <property type="nucleotide sequence ID" value="NZ_BAABGA010000030.1"/>
</dbReference>
<evidence type="ECO:0000313" key="9">
    <source>
        <dbReference type="EMBL" id="GAA4453420.1"/>
    </source>
</evidence>
<keyword evidence="4 7" id="KW-0812">Transmembrane</keyword>
<keyword evidence="3" id="KW-1003">Cell membrane</keyword>
<protein>
    <submittedName>
        <fullName evidence="9">Type II secretion system F family protein</fullName>
    </submittedName>
</protein>
<evidence type="ECO:0000259" key="8">
    <source>
        <dbReference type="Pfam" id="PF00482"/>
    </source>
</evidence>
<evidence type="ECO:0000256" key="4">
    <source>
        <dbReference type="ARBA" id="ARBA00022692"/>
    </source>
</evidence>
<accession>A0ABP8MRX0</accession>
<dbReference type="Pfam" id="PF00482">
    <property type="entry name" value="T2SSF"/>
    <property type="match status" value="2"/>
</dbReference>
<organism evidence="9 10">
    <name type="scientific">Novipirellula rosea</name>
    <dbReference type="NCBI Taxonomy" id="1031540"/>
    <lineage>
        <taxon>Bacteria</taxon>
        <taxon>Pseudomonadati</taxon>
        <taxon>Planctomycetota</taxon>
        <taxon>Planctomycetia</taxon>
        <taxon>Pirellulales</taxon>
        <taxon>Pirellulaceae</taxon>
        <taxon>Novipirellula</taxon>
    </lineage>
</organism>
<sequence length="372" mass="42135">MIDSILIAFYTWTRRWKLMPWWPSDTRSMCQQSLIRMLAVAMSQRLDMPRVVGNLAQEHRGSYRRRLLRLAKRLGEGSSLVEALEQTPTVLTQDAVLAIRVATQNGTLPQTLARMAQHHDESLNRRQSHLRQIVIYGAIIAMVMTPILLLVLTSLVPMLLKMVNEVGDADGEFVLPWTFHLLNSLSAFVSNAGLWIGLAFIASVVLALSPLSDVLRRFANRMIPSADATGRNAELLRVLADSIDAGRPMPSAVSTLARYHFDPRIRQRLLLVRNEVEQGADLWSSMADARLITAAEATAITRLNSKPAISWMLRRLGQWKREQFDRRCERWLSLVHPVLIILVASIVVLVCVGFFEFLIQLTYFVSKPQFEL</sequence>
<comment type="caution">
    <text evidence="9">The sequence shown here is derived from an EMBL/GenBank/DDBJ whole genome shotgun (WGS) entry which is preliminary data.</text>
</comment>
<feature type="transmembrane region" description="Helical" evidence="7">
    <location>
        <begin position="192"/>
        <end position="212"/>
    </location>
</feature>
<reference evidence="10" key="1">
    <citation type="journal article" date="2019" name="Int. J. Syst. Evol. Microbiol.">
        <title>The Global Catalogue of Microorganisms (GCM) 10K type strain sequencing project: providing services to taxonomists for standard genome sequencing and annotation.</title>
        <authorList>
            <consortium name="The Broad Institute Genomics Platform"/>
            <consortium name="The Broad Institute Genome Sequencing Center for Infectious Disease"/>
            <person name="Wu L."/>
            <person name="Ma J."/>
        </authorList>
    </citation>
    <scope>NUCLEOTIDE SEQUENCE [LARGE SCALE GENOMIC DNA]</scope>
    <source>
        <strain evidence="10">JCM 17759</strain>
    </source>
</reference>
<evidence type="ECO:0000256" key="1">
    <source>
        <dbReference type="ARBA" id="ARBA00004651"/>
    </source>
</evidence>
<feature type="transmembrane region" description="Helical" evidence="7">
    <location>
        <begin position="331"/>
        <end position="355"/>
    </location>
</feature>
<evidence type="ECO:0000313" key="10">
    <source>
        <dbReference type="Proteomes" id="UP001500840"/>
    </source>
</evidence>
<dbReference type="EMBL" id="BAABGA010000030">
    <property type="protein sequence ID" value="GAA4453420.1"/>
    <property type="molecule type" value="Genomic_DNA"/>
</dbReference>
<feature type="domain" description="Type II secretion system protein GspF" evidence="8">
    <location>
        <begin position="35"/>
        <end position="157"/>
    </location>
</feature>
<name>A0ABP8MRX0_9BACT</name>
<proteinExistence type="inferred from homology"/>
<dbReference type="InterPro" id="IPR042094">
    <property type="entry name" value="T2SS_GspF_sf"/>
</dbReference>
<keyword evidence="5 7" id="KW-1133">Transmembrane helix</keyword>
<comment type="subcellular location">
    <subcellularLocation>
        <location evidence="1">Cell membrane</location>
        <topology evidence="1">Multi-pass membrane protein</topology>
    </subcellularLocation>
</comment>
<keyword evidence="10" id="KW-1185">Reference proteome</keyword>
<evidence type="ECO:0000256" key="2">
    <source>
        <dbReference type="ARBA" id="ARBA00005745"/>
    </source>
</evidence>
<dbReference type="PRINTS" id="PR00812">
    <property type="entry name" value="BCTERIALGSPF"/>
</dbReference>
<gene>
    <name evidence="9" type="ORF">GCM10023156_24420</name>
</gene>
<dbReference type="PANTHER" id="PTHR30012">
    <property type="entry name" value="GENERAL SECRETION PATHWAY PROTEIN"/>
    <property type="match status" value="1"/>
</dbReference>
<evidence type="ECO:0000256" key="5">
    <source>
        <dbReference type="ARBA" id="ARBA00022989"/>
    </source>
</evidence>
<evidence type="ECO:0000256" key="7">
    <source>
        <dbReference type="SAM" id="Phobius"/>
    </source>
</evidence>
<dbReference type="Gene3D" id="1.20.81.30">
    <property type="entry name" value="Type II secretion system (T2SS), domain F"/>
    <property type="match status" value="2"/>
</dbReference>
<feature type="domain" description="Type II secretion system protein GspF" evidence="8">
    <location>
        <begin position="236"/>
        <end position="355"/>
    </location>
</feature>
<comment type="similarity">
    <text evidence="2">Belongs to the GSP F family.</text>
</comment>
<dbReference type="InterPro" id="IPR003004">
    <property type="entry name" value="GspF/PilC"/>
</dbReference>